<protein>
    <submittedName>
        <fullName evidence="1">Uncharacterized protein</fullName>
    </submittedName>
</protein>
<dbReference type="Proteomes" id="UP000593573">
    <property type="component" value="Unassembled WGS sequence"/>
</dbReference>
<dbReference type="OrthoDB" id="10432164at2759"/>
<sequence>MMMALKEETMATMKALSARIEELGRKSLWGQGLHTMWTISCGGWKLLPCQRHRGRCG</sequence>
<dbReference type="AlphaFoldDB" id="A0A7J8W600"/>
<comment type="caution">
    <text evidence="1">The sequence shown here is derived from an EMBL/GenBank/DDBJ whole genome shotgun (WGS) entry which is preliminary data.</text>
</comment>
<name>A0A7J8W600_9ROSI</name>
<keyword evidence="2" id="KW-1185">Reference proteome</keyword>
<evidence type="ECO:0000313" key="2">
    <source>
        <dbReference type="Proteomes" id="UP000593573"/>
    </source>
</evidence>
<gene>
    <name evidence="1" type="ORF">Goklo_029027</name>
</gene>
<organism evidence="1 2">
    <name type="scientific">Gossypium klotzschianum</name>
    <dbReference type="NCBI Taxonomy" id="34286"/>
    <lineage>
        <taxon>Eukaryota</taxon>
        <taxon>Viridiplantae</taxon>
        <taxon>Streptophyta</taxon>
        <taxon>Embryophyta</taxon>
        <taxon>Tracheophyta</taxon>
        <taxon>Spermatophyta</taxon>
        <taxon>Magnoliopsida</taxon>
        <taxon>eudicotyledons</taxon>
        <taxon>Gunneridae</taxon>
        <taxon>Pentapetalae</taxon>
        <taxon>rosids</taxon>
        <taxon>malvids</taxon>
        <taxon>Malvales</taxon>
        <taxon>Malvaceae</taxon>
        <taxon>Malvoideae</taxon>
        <taxon>Gossypium</taxon>
    </lineage>
</organism>
<accession>A0A7J8W600</accession>
<evidence type="ECO:0000313" key="1">
    <source>
        <dbReference type="EMBL" id="MBA0670456.1"/>
    </source>
</evidence>
<dbReference type="EMBL" id="JABFAB010236651">
    <property type="protein sequence ID" value="MBA0670456.1"/>
    <property type="molecule type" value="Genomic_DNA"/>
</dbReference>
<proteinExistence type="predicted"/>
<reference evidence="1 2" key="1">
    <citation type="journal article" date="2019" name="Genome Biol. Evol.">
        <title>Insights into the evolution of the New World diploid cottons (Gossypium, subgenus Houzingenia) based on genome sequencing.</title>
        <authorList>
            <person name="Grover C.E."/>
            <person name="Arick M.A. 2nd"/>
            <person name="Thrash A."/>
            <person name="Conover J.L."/>
            <person name="Sanders W.S."/>
            <person name="Peterson D.G."/>
            <person name="Frelichowski J.E."/>
            <person name="Scheffler J.A."/>
            <person name="Scheffler B.E."/>
            <person name="Wendel J.F."/>
        </authorList>
    </citation>
    <scope>NUCLEOTIDE SEQUENCE [LARGE SCALE GENOMIC DNA]</scope>
    <source>
        <strain evidence="1">57</strain>
        <tissue evidence="1">Leaf</tissue>
    </source>
</reference>